<feature type="transmembrane region" description="Helical" evidence="6">
    <location>
        <begin position="36"/>
        <end position="62"/>
    </location>
</feature>
<dbReference type="Pfam" id="PF01810">
    <property type="entry name" value="LysE"/>
    <property type="match status" value="1"/>
</dbReference>
<keyword evidence="3 6" id="KW-0812">Transmembrane</keyword>
<feature type="transmembrane region" description="Helical" evidence="6">
    <location>
        <begin position="6"/>
        <end position="27"/>
    </location>
</feature>
<dbReference type="InterPro" id="IPR001123">
    <property type="entry name" value="LeuE-type"/>
</dbReference>
<dbReference type="PANTHER" id="PTHR30086:SF20">
    <property type="entry name" value="ARGININE EXPORTER PROTEIN ARGO-RELATED"/>
    <property type="match status" value="1"/>
</dbReference>
<evidence type="ECO:0000256" key="5">
    <source>
        <dbReference type="ARBA" id="ARBA00023136"/>
    </source>
</evidence>
<dbReference type="PANTHER" id="PTHR30086">
    <property type="entry name" value="ARGININE EXPORTER PROTEIN ARGO"/>
    <property type="match status" value="1"/>
</dbReference>
<dbReference type="RefSeq" id="WP_188678957.1">
    <property type="nucleotide sequence ID" value="NZ_BMKA01000012.1"/>
</dbReference>
<dbReference type="EMBL" id="BMKA01000012">
    <property type="protein sequence ID" value="GGA33952.1"/>
    <property type="molecule type" value="Genomic_DNA"/>
</dbReference>
<comment type="caution">
    <text evidence="7">The sequence shown here is derived from an EMBL/GenBank/DDBJ whole genome shotgun (WGS) entry which is preliminary data.</text>
</comment>
<name>A0A916VTW8_9RHOB</name>
<reference evidence="7" key="1">
    <citation type="journal article" date="2014" name="Int. J. Syst. Evol. Microbiol.">
        <title>Complete genome sequence of Corynebacterium casei LMG S-19264T (=DSM 44701T), isolated from a smear-ripened cheese.</title>
        <authorList>
            <consortium name="US DOE Joint Genome Institute (JGI-PGF)"/>
            <person name="Walter F."/>
            <person name="Albersmeier A."/>
            <person name="Kalinowski J."/>
            <person name="Ruckert C."/>
        </authorList>
    </citation>
    <scope>NUCLEOTIDE SEQUENCE</scope>
    <source>
        <strain evidence="7">CGMCC 1.15880</strain>
    </source>
</reference>
<evidence type="ECO:0000313" key="7">
    <source>
        <dbReference type="EMBL" id="GGA33952.1"/>
    </source>
</evidence>
<keyword evidence="5 6" id="KW-0472">Membrane</keyword>
<keyword evidence="2" id="KW-1003">Cell membrane</keyword>
<gene>
    <name evidence="7" type="primary">argO</name>
    <name evidence="7" type="ORF">GCM10011498_38940</name>
</gene>
<evidence type="ECO:0000256" key="6">
    <source>
        <dbReference type="SAM" id="Phobius"/>
    </source>
</evidence>
<dbReference type="GO" id="GO:0005886">
    <property type="term" value="C:plasma membrane"/>
    <property type="evidence" value="ECO:0007669"/>
    <property type="project" value="UniProtKB-SubCell"/>
</dbReference>
<dbReference type="Proteomes" id="UP000628017">
    <property type="component" value="Unassembled WGS sequence"/>
</dbReference>
<feature type="transmembrane region" description="Helical" evidence="6">
    <location>
        <begin position="68"/>
        <end position="86"/>
    </location>
</feature>
<protein>
    <submittedName>
        <fullName evidence="7">Amino acid transporter</fullName>
    </submittedName>
</protein>
<feature type="transmembrane region" description="Helical" evidence="6">
    <location>
        <begin position="182"/>
        <end position="202"/>
    </location>
</feature>
<evidence type="ECO:0000256" key="3">
    <source>
        <dbReference type="ARBA" id="ARBA00022692"/>
    </source>
</evidence>
<evidence type="ECO:0000256" key="4">
    <source>
        <dbReference type="ARBA" id="ARBA00022989"/>
    </source>
</evidence>
<feature type="transmembrane region" description="Helical" evidence="6">
    <location>
        <begin position="146"/>
        <end position="170"/>
    </location>
</feature>
<dbReference type="AlphaFoldDB" id="A0A916VTW8"/>
<proteinExistence type="predicted"/>
<comment type="subcellular location">
    <subcellularLocation>
        <location evidence="1">Cell membrane</location>
        <topology evidence="1">Multi-pass membrane protein</topology>
    </subcellularLocation>
</comment>
<feature type="transmembrane region" description="Helical" evidence="6">
    <location>
        <begin position="107"/>
        <end position="126"/>
    </location>
</feature>
<organism evidence="7 8">
    <name type="scientific">Neptunicoccus cionae</name>
    <dbReference type="NCBI Taxonomy" id="2035344"/>
    <lineage>
        <taxon>Bacteria</taxon>
        <taxon>Pseudomonadati</taxon>
        <taxon>Pseudomonadota</taxon>
        <taxon>Alphaproteobacteria</taxon>
        <taxon>Rhodobacterales</taxon>
        <taxon>Paracoccaceae</taxon>
        <taxon>Neptunicoccus</taxon>
    </lineage>
</organism>
<sequence>MLSAALTGYFTAFSLILAIGAQNAFVLRQGLLRSHVFLICLFCAVSDALLITAGVAGFGAMVEYFPRMPFFLSLFGAAFLLFYGATRFLAAWRGGYEMELSGKGLDLWPALGVVFACTWLNPHVYLDTLGLIGAVSTQFEPASQKWAFGTAAAFASFSFFFGLGYGARLLAPVMQTPTTWRVLDIGIGIVMWLIAFGLIASLGSY</sequence>
<evidence type="ECO:0000256" key="2">
    <source>
        <dbReference type="ARBA" id="ARBA00022475"/>
    </source>
</evidence>
<dbReference type="GO" id="GO:0015171">
    <property type="term" value="F:amino acid transmembrane transporter activity"/>
    <property type="evidence" value="ECO:0007669"/>
    <property type="project" value="TreeGrafter"/>
</dbReference>
<reference evidence="7" key="2">
    <citation type="submission" date="2020-09" db="EMBL/GenBank/DDBJ databases">
        <authorList>
            <person name="Sun Q."/>
            <person name="Zhou Y."/>
        </authorList>
    </citation>
    <scope>NUCLEOTIDE SEQUENCE</scope>
    <source>
        <strain evidence="7">CGMCC 1.15880</strain>
    </source>
</reference>
<evidence type="ECO:0000313" key="8">
    <source>
        <dbReference type="Proteomes" id="UP000628017"/>
    </source>
</evidence>
<keyword evidence="8" id="KW-1185">Reference proteome</keyword>
<evidence type="ECO:0000256" key="1">
    <source>
        <dbReference type="ARBA" id="ARBA00004651"/>
    </source>
</evidence>
<accession>A0A916VTW8</accession>
<keyword evidence="4 6" id="KW-1133">Transmembrane helix</keyword>